<gene>
    <name evidence="2" type="ORF">HGRIS_009055</name>
</gene>
<evidence type="ECO:0000313" key="3">
    <source>
        <dbReference type="Proteomes" id="UP001556367"/>
    </source>
</evidence>
<feature type="region of interest" description="Disordered" evidence="1">
    <location>
        <begin position="138"/>
        <end position="165"/>
    </location>
</feature>
<comment type="caution">
    <text evidence="2">The sequence shown here is derived from an EMBL/GenBank/DDBJ whole genome shotgun (WGS) entry which is preliminary data.</text>
</comment>
<evidence type="ECO:0000256" key="1">
    <source>
        <dbReference type="SAM" id="MobiDB-lite"/>
    </source>
</evidence>
<reference evidence="3" key="1">
    <citation type="submission" date="2024-06" db="EMBL/GenBank/DDBJ databases">
        <title>Multi-omics analyses provide insights into the biosynthesis of the anticancer antibiotic pleurotin in Hohenbuehelia grisea.</title>
        <authorList>
            <person name="Weaver J.A."/>
            <person name="Alberti F."/>
        </authorList>
    </citation>
    <scope>NUCLEOTIDE SEQUENCE [LARGE SCALE GENOMIC DNA]</scope>
    <source>
        <strain evidence="3">T-177</strain>
    </source>
</reference>
<keyword evidence="3" id="KW-1185">Reference proteome</keyword>
<organism evidence="2 3">
    <name type="scientific">Hohenbuehelia grisea</name>
    <dbReference type="NCBI Taxonomy" id="104357"/>
    <lineage>
        <taxon>Eukaryota</taxon>
        <taxon>Fungi</taxon>
        <taxon>Dikarya</taxon>
        <taxon>Basidiomycota</taxon>
        <taxon>Agaricomycotina</taxon>
        <taxon>Agaricomycetes</taxon>
        <taxon>Agaricomycetidae</taxon>
        <taxon>Agaricales</taxon>
        <taxon>Pleurotineae</taxon>
        <taxon>Pleurotaceae</taxon>
        <taxon>Hohenbuehelia</taxon>
    </lineage>
</organism>
<protein>
    <submittedName>
        <fullName evidence="2">Uncharacterized protein</fullName>
    </submittedName>
</protein>
<name>A0ABR3IZZ2_9AGAR</name>
<accession>A0ABR3IZZ2</accession>
<proteinExistence type="predicted"/>
<dbReference type="EMBL" id="JASNQZ010000012">
    <property type="protein sequence ID" value="KAL0948950.1"/>
    <property type="molecule type" value="Genomic_DNA"/>
</dbReference>
<dbReference type="Proteomes" id="UP001556367">
    <property type="component" value="Unassembled WGS sequence"/>
</dbReference>
<evidence type="ECO:0000313" key="2">
    <source>
        <dbReference type="EMBL" id="KAL0948950.1"/>
    </source>
</evidence>
<sequence>MSAFDFEPVYIPGVENVLSDTLSRIYSNDVPGTTQASSEYAYTDVDLEDRVEIASVMPILVGLEGEMVALHHDSQIATHAVTRSSPKADEPVVEANRITNRRSNRLAAKDRTVWLDKGTGVSQGEMLGLDAKAKRALRTQGRVPSAVAPKSKPRGKQNAMPVRKT</sequence>